<keyword evidence="6" id="KW-1133">Transmembrane helix</keyword>
<name>A0ABX7S9R8_9BIFI</name>
<evidence type="ECO:0000256" key="5">
    <source>
        <dbReference type="SAM" id="MobiDB-lite"/>
    </source>
</evidence>
<organism evidence="8 9">
    <name type="scientific">Bifidobacterium saguini</name>
    <dbReference type="NCBI Taxonomy" id="762210"/>
    <lineage>
        <taxon>Bacteria</taxon>
        <taxon>Bacillati</taxon>
        <taxon>Actinomycetota</taxon>
        <taxon>Actinomycetes</taxon>
        <taxon>Bifidobacteriales</taxon>
        <taxon>Bifidobacteriaceae</taxon>
        <taxon>Bifidobacterium</taxon>
    </lineage>
</organism>
<dbReference type="Pfam" id="PF00746">
    <property type="entry name" value="Gram_pos_anchor"/>
    <property type="match status" value="1"/>
</dbReference>
<dbReference type="NCBIfam" id="TIGR01167">
    <property type="entry name" value="LPXTG_anchor"/>
    <property type="match status" value="1"/>
</dbReference>
<sequence>MLGLNHKAPAFENTYTPPLSDTGSNTATIAALALMLLGGGLMVVAIRRKRESVAAVAVTVASARGKHRK</sequence>
<protein>
    <submittedName>
        <fullName evidence="8">LPXTG cell wall anchor domain-containing protein</fullName>
    </submittedName>
</protein>
<keyword evidence="3" id="KW-0732">Signal</keyword>
<proteinExistence type="predicted"/>
<evidence type="ECO:0000256" key="3">
    <source>
        <dbReference type="ARBA" id="ARBA00022729"/>
    </source>
</evidence>
<evidence type="ECO:0000256" key="4">
    <source>
        <dbReference type="ARBA" id="ARBA00023088"/>
    </source>
</evidence>
<reference evidence="8 9" key="1">
    <citation type="submission" date="2021-03" db="EMBL/GenBank/DDBJ databases">
        <title>Genome sequencing of Bifidobacterium saguini DSMZ 23967.</title>
        <authorList>
            <person name="Kim J."/>
        </authorList>
    </citation>
    <scope>NUCLEOTIDE SEQUENCE [LARGE SCALE GENOMIC DNA]</scope>
    <source>
        <strain evidence="8 9">DSMZ 23967</strain>
    </source>
</reference>
<feature type="region of interest" description="Disordered" evidence="5">
    <location>
        <begin position="1"/>
        <end position="21"/>
    </location>
</feature>
<dbReference type="RefSeq" id="WP_033891578.1">
    <property type="nucleotide sequence ID" value="NZ_CP071732.1"/>
</dbReference>
<evidence type="ECO:0000259" key="7">
    <source>
        <dbReference type="Pfam" id="PF00746"/>
    </source>
</evidence>
<feature type="domain" description="Gram-positive cocci surface proteins LPxTG" evidence="7">
    <location>
        <begin position="21"/>
        <end position="51"/>
    </location>
</feature>
<accession>A0ABX7S9R8</accession>
<keyword evidence="1" id="KW-0134">Cell wall</keyword>
<feature type="transmembrane region" description="Helical" evidence="6">
    <location>
        <begin position="27"/>
        <end position="46"/>
    </location>
</feature>
<keyword evidence="6" id="KW-0472">Membrane</keyword>
<gene>
    <name evidence="8" type="ORF">BSD967_07335</name>
</gene>
<evidence type="ECO:0000313" key="9">
    <source>
        <dbReference type="Proteomes" id="UP000663729"/>
    </source>
</evidence>
<keyword evidence="6" id="KW-0812">Transmembrane</keyword>
<evidence type="ECO:0000256" key="2">
    <source>
        <dbReference type="ARBA" id="ARBA00022525"/>
    </source>
</evidence>
<keyword evidence="2" id="KW-0964">Secreted</keyword>
<dbReference type="EMBL" id="CP071732">
    <property type="protein sequence ID" value="QTB90164.1"/>
    <property type="molecule type" value="Genomic_DNA"/>
</dbReference>
<dbReference type="Proteomes" id="UP000663729">
    <property type="component" value="Chromosome"/>
</dbReference>
<evidence type="ECO:0000256" key="1">
    <source>
        <dbReference type="ARBA" id="ARBA00022512"/>
    </source>
</evidence>
<keyword evidence="9" id="KW-1185">Reference proteome</keyword>
<evidence type="ECO:0000256" key="6">
    <source>
        <dbReference type="SAM" id="Phobius"/>
    </source>
</evidence>
<evidence type="ECO:0000313" key="8">
    <source>
        <dbReference type="EMBL" id="QTB90164.1"/>
    </source>
</evidence>
<dbReference type="InterPro" id="IPR019931">
    <property type="entry name" value="LPXTG_anchor"/>
</dbReference>
<keyword evidence="4" id="KW-0572">Peptidoglycan-anchor</keyword>